<dbReference type="EMBL" id="ML002660">
    <property type="protein sequence ID" value="RKP36400.1"/>
    <property type="molecule type" value="Genomic_DNA"/>
</dbReference>
<evidence type="ECO:0000256" key="3">
    <source>
        <dbReference type="ARBA" id="ARBA00010015"/>
    </source>
</evidence>
<dbReference type="CDD" id="cd21036">
    <property type="entry name" value="WH_MUS81"/>
    <property type="match status" value="1"/>
</dbReference>
<keyword evidence="6 14" id="KW-0255">Endonuclease</keyword>
<dbReference type="GO" id="GO:0003677">
    <property type="term" value="F:DNA binding"/>
    <property type="evidence" value="ECO:0007669"/>
    <property type="project" value="UniProtKB-UniRule"/>
</dbReference>
<evidence type="ECO:0000256" key="12">
    <source>
        <dbReference type="ARBA" id="ARBA00023242"/>
    </source>
</evidence>
<keyword evidence="9 14" id="KW-0460">Magnesium</keyword>
<dbReference type="GO" id="GO:0046872">
    <property type="term" value="F:metal ion binding"/>
    <property type="evidence" value="ECO:0007669"/>
    <property type="project" value="UniProtKB-UniRule"/>
</dbReference>
<dbReference type="EC" id="3.1.22.-" evidence="14"/>
<dbReference type="GO" id="GO:0031297">
    <property type="term" value="P:replication fork processing"/>
    <property type="evidence" value="ECO:0007669"/>
    <property type="project" value="UniProtKB-ARBA"/>
</dbReference>
<dbReference type="GO" id="GO:0031573">
    <property type="term" value="P:mitotic intra-S DNA damage checkpoint signaling"/>
    <property type="evidence" value="ECO:0007669"/>
    <property type="project" value="TreeGrafter"/>
</dbReference>
<keyword evidence="18" id="KW-1185">Reference proteome</keyword>
<protein>
    <recommendedName>
        <fullName evidence="14">Crossover junction endonuclease MUS81</fullName>
        <ecNumber evidence="14">3.1.22.-</ecNumber>
    </recommendedName>
</protein>
<dbReference type="Pfam" id="PF14716">
    <property type="entry name" value="HHH_8"/>
    <property type="match status" value="1"/>
</dbReference>
<dbReference type="GO" id="GO:0000727">
    <property type="term" value="P:double-strand break repair via break-induced replication"/>
    <property type="evidence" value="ECO:0007669"/>
    <property type="project" value="UniProtKB-UniRule"/>
</dbReference>
<evidence type="ECO:0000313" key="18">
    <source>
        <dbReference type="Proteomes" id="UP000268162"/>
    </source>
</evidence>
<evidence type="ECO:0000256" key="4">
    <source>
        <dbReference type="ARBA" id="ARBA00022722"/>
    </source>
</evidence>
<evidence type="ECO:0000256" key="8">
    <source>
        <dbReference type="ARBA" id="ARBA00022801"/>
    </source>
</evidence>
<dbReference type="FunFam" id="1.10.150.110:FF:000001">
    <property type="entry name" value="Putative Crossover junction endonuclease MUS81"/>
    <property type="match status" value="1"/>
</dbReference>
<evidence type="ECO:0000256" key="11">
    <source>
        <dbReference type="ARBA" id="ARBA00023204"/>
    </source>
</evidence>
<dbReference type="InterPro" id="IPR006166">
    <property type="entry name" value="ERCC4_domain"/>
</dbReference>
<evidence type="ECO:0000256" key="7">
    <source>
        <dbReference type="ARBA" id="ARBA00022763"/>
    </source>
</evidence>
<evidence type="ECO:0000256" key="6">
    <source>
        <dbReference type="ARBA" id="ARBA00022759"/>
    </source>
</evidence>
<dbReference type="InterPro" id="IPR047417">
    <property type="entry name" value="WHD_MUS81"/>
</dbReference>
<feature type="region of interest" description="Disordered" evidence="15">
    <location>
        <begin position="244"/>
        <end position="264"/>
    </location>
</feature>
<evidence type="ECO:0000256" key="1">
    <source>
        <dbReference type="ARBA" id="ARBA00001946"/>
    </source>
</evidence>
<gene>
    <name evidence="17" type="ORF">BJ085DRAFT_14155</name>
</gene>
<comment type="subcellular location">
    <subcellularLocation>
        <location evidence="2 14">Nucleus</location>
    </subcellularLocation>
</comment>
<keyword evidence="12 14" id="KW-0539">Nucleus</keyword>
<dbReference type="InterPro" id="IPR047416">
    <property type="entry name" value="XPF_nuclease_Mus81"/>
</dbReference>
<evidence type="ECO:0000256" key="5">
    <source>
        <dbReference type="ARBA" id="ARBA00022723"/>
    </source>
</evidence>
<dbReference type="InterPro" id="IPR011335">
    <property type="entry name" value="Restrct_endonuc-II-like"/>
</dbReference>
<keyword evidence="13" id="KW-0469">Meiosis</keyword>
<feature type="region of interest" description="Disordered" evidence="15">
    <location>
        <begin position="81"/>
        <end position="120"/>
    </location>
</feature>
<dbReference type="InterPro" id="IPR027421">
    <property type="entry name" value="DNA_pol_lamdba_lyase_dom_sf"/>
</dbReference>
<evidence type="ECO:0000256" key="14">
    <source>
        <dbReference type="RuleBase" id="RU369042"/>
    </source>
</evidence>
<dbReference type="AlphaFoldDB" id="A0A4P9ZUX0"/>
<dbReference type="Gene3D" id="1.10.10.10">
    <property type="entry name" value="Winged helix-like DNA-binding domain superfamily/Winged helix DNA-binding domain"/>
    <property type="match status" value="1"/>
</dbReference>
<dbReference type="CDD" id="cd20074">
    <property type="entry name" value="XPF_nuclease_Mus81"/>
    <property type="match status" value="1"/>
</dbReference>
<dbReference type="SUPFAM" id="SSF47802">
    <property type="entry name" value="DNA polymerase beta, N-terminal domain-like"/>
    <property type="match status" value="1"/>
</dbReference>
<comment type="function">
    <text evidence="14">Interacts with EME1 to form a DNA structure-specific endonuclease with substrate preference for branched DNA structures with a 5'-end at the branch nick. Typical substrates include 3'-flap structures, D-loops, replication forks and nicked Holliday junctions. May be required in mitosis for the processing of stalled or collapsed replication fork intermediates. May be required in meiosis for the repair of meiosis-specific double strand breaks subsequent to single-end invasion (SEI).</text>
</comment>
<dbReference type="GO" id="GO:0048257">
    <property type="term" value="F:3'-flap endonuclease activity"/>
    <property type="evidence" value="ECO:0007669"/>
    <property type="project" value="TreeGrafter"/>
</dbReference>
<evidence type="ECO:0000256" key="10">
    <source>
        <dbReference type="ARBA" id="ARBA00023172"/>
    </source>
</evidence>
<keyword evidence="8 14" id="KW-0378">Hydrolase</keyword>
<organism evidence="17 18">
    <name type="scientific">Dimargaris cristalligena</name>
    <dbReference type="NCBI Taxonomy" id="215637"/>
    <lineage>
        <taxon>Eukaryota</taxon>
        <taxon>Fungi</taxon>
        <taxon>Fungi incertae sedis</taxon>
        <taxon>Zoopagomycota</taxon>
        <taxon>Kickxellomycotina</taxon>
        <taxon>Dimargaritomycetes</taxon>
        <taxon>Dimargaritales</taxon>
        <taxon>Dimargaritaceae</taxon>
        <taxon>Dimargaris</taxon>
    </lineage>
</organism>
<dbReference type="Pfam" id="PF21136">
    <property type="entry name" value="WHD_MUS81"/>
    <property type="match status" value="1"/>
</dbReference>
<dbReference type="InterPro" id="IPR036388">
    <property type="entry name" value="WH-like_DNA-bd_sf"/>
</dbReference>
<dbReference type="GO" id="GO:0048476">
    <property type="term" value="C:Holliday junction resolvase complex"/>
    <property type="evidence" value="ECO:0007669"/>
    <property type="project" value="UniProtKB-UniRule"/>
</dbReference>
<keyword evidence="7 14" id="KW-0227">DNA damage</keyword>
<dbReference type="Proteomes" id="UP000268162">
    <property type="component" value="Unassembled WGS sequence"/>
</dbReference>
<comment type="similarity">
    <text evidence="3 14">Belongs to the XPF family.</text>
</comment>
<sequence length="538" mass="60399">MPPRKVLPPCANPLFLEWIDTWIQEARSRQSKLQFVYRKAYDAMLACPECLNSAQEAKRLNGIGDALVTRLQTRLDKHYLELGQTPPSPGAESAQTGTVDARPPRPPTSNAEPAPRRRRTAAEYVPRYRSGAFSILIALHLLTVENRFWFAKNDIIRLAQNFCDATFDLSARGNQYTAWSTMKTLVDRELVYRFGNAGQYMLSAPGEVLALKMFLVTRTRDTDLHRILTALNLDADGRPLDLGPTVGAEIHPTRTTGSGSHSRSMGYGGMTASTPAAVVNLQDKPVRFSPQIHAPGSYSVVLLLDTREIRSRTDRDFFRVELEKRQVPVVLRSLTVGDIMWVARPNQCSGSDEELFLEHIVERKRMDDLIASIKDGRYQEQKNRLRSCGAERVTYLVEGNHSEEDRWIGPATIQTAISETQTIHGFAVKRTPTIEASLDYLALMTSQLQKYLEPQALHQVPDVLVAEDGYQWVPLKDALQAAYPEHTWCLSYAALSNMSTKSGHLTLGELFIKMLMSARGMSAEKATHLAKRYRTPAQ</sequence>
<dbReference type="STRING" id="215637.A0A4P9ZUX0"/>
<dbReference type="InterPro" id="IPR010996">
    <property type="entry name" value="HHH_MUS81"/>
</dbReference>
<feature type="domain" description="ERCC4" evidence="16">
    <location>
        <begin position="301"/>
        <end position="401"/>
    </location>
</feature>
<dbReference type="GO" id="GO:0005634">
    <property type="term" value="C:nucleus"/>
    <property type="evidence" value="ECO:0007669"/>
    <property type="project" value="UniProtKB-SubCell"/>
</dbReference>
<dbReference type="Gene3D" id="3.40.50.10130">
    <property type="match status" value="1"/>
</dbReference>
<comment type="subunit">
    <text evidence="14">Interacts with EME1.</text>
</comment>
<evidence type="ECO:0000256" key="2">
    <source>
        <dbReference type="ARBA" id="ARBA00004123"/>
    </source>
</evidence>
<dbReference type="GO" id="GO:0006308">
    <property type="term" value="P:DNA catabolic process"/>
    <property type="evidence" value="ECO:0007669"/>
    <property type="project" value="UniProtKB-UniRule"/>
</dbReference>
<dbReference type="Pfam" id="PF02732">
    <property type="entry name" value="ERCC4"/>
    <property type="match status" value="1"/>
</dbReference>
<dbReference type="GO" id="GO:0008821">
    <property type="term" value="F:crossover junction DNA endonuclease activity"/>
    <property type="evidence" value="ECO:0007669"/>
    <property type="project" value="UniProtKB-UniRule"/>
</dbReference>
<keyword evidence="11 14" id="KW-0234">DNA repair</keyword>
<evidence type="ECO:0000259" key="16">
    <source>
        <dbReference type="SMART" id="SM00891"/>
    </source>
</evidence>
<dbReference type="SUPFAM" id="SSF52980">
    <property type="entry name" value="Restriction endonuclease-like"/>
    <property type="match status" value="1"/>
</dbReference>
<dbReference type="InterPro" id="IPR033309">
    <property type="entry name" value="Mus81"/>
</dbReference>
<proteinExistence type="inferred from homology"/>
<dbReference type="InterPro" id="IPR042530">
    <property type="entry name" value="EME1/EME2_C"/>
</dbReference>
<reference evidence="18" key="1">
    <citation type="journal article" date="2018" name="Nat. Microbiol.">
        <title>Leveraging single-cell genomics to expand the fungal tree of life.</title>
        <authorList>
            <person name="Ahrendt S.R."/>
            <person name="Quandt C.A."/>
            <person name="Ciobanu D."/>
            <person name="Clum A."/>
            <person name="Salamov A."/>
            <person name="Andreopoulos B."/>
            <person name="Cheng J.F."/>
            <person name="Woyke T."/>
            <person name="Pelin A."/>
            <person name="Henrissat B."/>
            <person name="Reynolds N.K."/>
            <person name="Benny G.L."/>
            <person name="Smith M.E."/>
            <person name="James T.Y."/>
            <person name="Grigoriev I.V."/>
        </authorList>
    </citation>
    <scope>NUCLEOTIDE SEQUENCE [LARGE SCALE GENOMIC DNA]</scope>
    <source>
        <strain evidence="18">RSA 468</strain>
    </source>
</reference>
<keyword evidence="5 14" id="KW-0479">Metal-binding</keyword>
<comment type="cofactor">
    <cofactor evidence="1 14">
        <name>Mg(2+)</name>
        <dbReference type="ChEBI" id="CHEBI:18420"/>
    </cofactor>
</comment>
<evidence type="ECO:0000256" key="9">
    <source>
        <dbReference type="ARBA" id="ARBA00022842"/>
    </source>
</evidence>
<evidence type="ECO:0000256" key="13">
    <source>
        <dbReference type="ARBA" id="ARBA00023254"/>
    </source>
</evidence>
<keyword evidence="4 14" id="KW-0540">Nuclease</keyword>
<evidence type="ECO:0000313" key="17">
    <source>
        <dbReference type="EMBL" id="RKP36400.1"/>
    </source>
</evidence>
<dbReference type="Gene3D" id="1.10.150.110">
    <property type="entry name" value="DNA polymerase beta, N-terminal domain-like"/>
    <property type="match status" value="1"/>
</dbReference>
<feature type="compositionally biased region" description="Low complexity" evidence="15">
    <location>
        <begin position="253"/>
        <end position="264"/>
    </location>
</feature>
<dbReference type="FunFam" id="3.40.50.10130:FF:000003">
    <property type="entry name" value="Crossover junction endonuclease MUS81"/>
    <property type="match status" value="1"/>
</dbReference>
<dbReference type="SMART" id="SM00891">
    <property type="entry name" value="ERCC4"/>
    <property type="match status" value="1"/>
</dbReference>
<keyword evidence="10 14" id="KW-0233">DNA recombination</keyword>
<evidence type="ECO:0000256" key="15">
    <source>
        <dbReference type="SAM" id="MobiDB-lite"/>
    </source>
</evidence>
<name>A0A4P9ZUX0_9FUNG</name>
<accession>A0A4P9ZUX0</accession>
<dbReference type="PANTHER" id="PTHR13451">
    <property type="entry name" value="CLASS II CROSSOVER JUNCTION ENDONUCLEASE MUS81"/>
    <property type="match status" value="1"/>
</dbReference>
<dbReference type="GO" id="GO:0000712">
    <property type="term" value="P:resolution of meiotic recombination intermediates"/>
    <property type="evidence" value="ECO:0007669"/>
    <property type="project" value="TreeGrafter"/>
</dbReference>
<dbReference type="Gene3D" id="1.10.150.670">
    <property type="entry name" value="Crossover junction endonuclease EME1, DNA-binding domain"/>
    <property type="match status" value="1"/>
</dbReference>
<dbReference type="PANTHER" id="PTHR13451:SF0">
    <property type="entry name" value="CROSSOVER JUNCTION ENDONUCLEASE MUS81"/>
    <property type="match status" value="1"/>
</dbReference>